<keyword evidence="3 6" id="KW-0812">Transmembrane</keyword>
<dbReference type="GO" id="GO:0000271">
    <property type="term" value="P:polysaccharide biosynthetic process"/>
    <property type="evidence" value="ECO:0007669"/>
    <property type="project" value="InterPro"/>
</dbReference>
<dbReference type="InterPro" id="IPR007267">
    <property type="entry name" value="GtrA_DPMS_TM"/>
</dbReference>
<gene>
    <name evidence="8" type="ORF">DespoDRAFT_01505</name>
</gene>
<dbReference type="RefSeq" id="WP_004072516.1">
    <property type="nucleotide sequence ID" value="NZ_CM001488.1"/>
</dbReference>
<comment type="similarity">
    <text evidence="2">Belongs to the GtrA family.</text>
</comment>
<reference evidence="8 9" key="2">
    <citation type="submission" date="2012-02" db="EMBL/GenBank/DDBJ databases">
        <title>Improved High-Quality Draft sequence of Desulfobacter postgatei 2ac9.</title>
        <authorList>
            <consortium name="US DOE Joint Genome Institute"/>
            <person name="Lucas S."/>
            <person name="Han J."/>
            <person name="Lapidus A."/>
            <person name="Cheng J.-F."/>
            <person name="Goodwin L."/>
            <person name="Pitluck S."/>
            <person name="Peters L."/>
            <person name="Ovchinnikova G."/>
            <person name="Held B."/>
            <person name="Detter J.C."/>
            <person name="Han C."/>
            <person name="Tapia R."/>
            <person name="Land M."/>
            <person name="Hauser L."/>
            <person name="Kyrpides N."/>
            <person name="Ivanova N."/>
            <person name="Pagani I."/>
            <person name="Orellana R."/>
            <person name="Lovley D."/>
            <person name="Woyke T."/>
        </authorList>
    </citation>
    <scope>NUCLEOTIDE SEQUENCE [LARGE SCALE GENOMIC DNA]</scope>
    <source>
        <strain evidence="8 9">2ac9</strain>
    </source>
</reference>
<dbReference type="STRING" id="879212.DespoDRAFT_01505"/>
<evidence type="ECO:0000256" key="1">
    <source>
        <dbReference type="ARBA" id="ARBA00004141"/>
    </source>
</evidence>
<dbReference type="Proteomes" id="UP000005778">
    <property type="component" value="Chromosome"/>
</dbReference>
<reference evidence="8 9" key="1">
    <citation type="submission" date="2011-09" db="EMBL/GenBank/DDBJ databases">
        <authorList>
            <consortium name="US DOE Joint Genome Institute (JGI-PGF)"/>
            <person name="Lucas S."/>
            <person name="Han J."/>
            <person name="Lapidus A."/>
            <person name="Cheng J.-F."/>
            <person name="Goodwin L."/>
            <person name="Pitluck S."/>
            <person name="Peters L."/>
            <person name="Land M.L."/>
            <person name="Hauser L."/>
            <person name="Orellana R."/>
            <person name="Lovley D."/>
            <person name="Woyke T.J."/>
        </authorList>
    </citation>
    <scope>NUCLEOTIDE SEQUENCE [LARGE SCALE GENOMIC DNA]</scope>
    <source>
        <strain evidence="8 9">2ac9</strain>
    </source>
</reference>
<dbReference type="InterPro" id="IPR051401">
    <property type="entry name" value="GtrA_CellWall_Glycosyl"/>
</dbReference>
<evidence type="ECO:0000256" key="4">
    <source>
        <dbReference type="ARBA" id="ARBA00022989"/>
    </source>
</evidence>
<organism evidence="8 9">
    <name type="scientific">Desulfobacter postgatei 2ac9</name>
    <dbReference type="NCBI Taxonomy" id="879212"/>
    <lineage>
        <taxon>Bacteria</taxon>
        <taxon>Pseudomonadati</taxon>
        <taxon>Thermodesulfobacteriota</taxon>
        <taxon>Desulfobacteria</taxon>
        <taxon>Desulfobacterales</taxon>
        <taxon>Desulfobacteraceae</taxon>
        <taxon>Desulfobacter</taxon>
    </lineage>
</organism>
<protein>
    <submittedName>
        <fullName evidence="8">Putative membrane protein</fullName>
    </submittedName>
</protein>
<evidence type="ECO:0000313" key="9">
    <source>
        <dbReference type="Proteomes" id="UP000005778"/>
    </source>
</evidence>
<dbReference type="GO" id="GO:0005886">
    <property type="term" value="C:plasma membrane"/>
    <property type="evidence" value="ECO:0007669"/>
    <property type="project" value="TreeGrafter"/>
</dbReference>
<evidence type="ECO:0000259" key="7">
    <source>
        <dbReference type="Pfam" id="PF04138"/>
    </source>
</evidence>
<proteinExistence type="inferred from homology"/>
<dbReference type="Pfam" id="PF04138">
    <property type="entry name" value="GtrA_DPMS_TM"/>
    <property type="match status" value="1"/>
</dbReference>
<accession>I5B1S8</accession>
<dbReference type="AlphaFoldDB" id="I5B1S8"/>
<evidence type="ECO:0000256" key="2">
    <source>
        <dbReference type="ARBA" id="ARBA00009399"/>
    </source>
</evidence>
<dbReference type="PANTHER" id="PTHR38459">
    <property type="entry name" value="PROPHAGE BACTOPRENOL-LINKED GLUCOSE TRANSLOCASE HOMOLOG"/>
    <property type="match status" value="1"/>
</dbReference>
<evidence type="ECO:0000313" key="8">
    <source>
        <dbReference type="EMBL" id="EIM63441.1"/>
    </source>
</evidence>
<dbReference type="HOGENOM" id="CLU_083873_6_5_7"/>
<keyword evidence="5 6" id="KW-0472">Membrane</keyword>
<dbReference type="eggNOG" id="COG2246">
    <property type="taxonomic scope" value="Bacteria"/>
</dbReference>
<dbReference type="OrthoDB" id="8562382at2"/>
<keyword evidence="4 6" id="KW-1133">Transmembrane helix</keyword>
<evidence type="ECO:0000256" key="5">
    <source>
        <dbReference type="ARBA" id="ARBA00023136"/>
    </source>
</evidence>
<keyword evidence="9" id="KW-1185">Reference proteome</keyword>
<name>I5B1S8_9BACT</name>
<feature type="transmembrane region" description="Helical" evidence="6">
    <location>
        <begin position="97"/>
        <end position="115"/>
    </location>
</feature>
<evidence type="ECO:0000256" key="3">
    <source>
        <dbReference type="ARBA" id="ARBA00022692"/>
    </source>
</evidence>
<evidence type="ECO:0000256" key="6">
    <source>
        <dbReference type="SAM" id="Phobius"/>
    </source>
</evidence>
<sequence>MFFLRIRLVNYFLIGGVSTLIHFLIASLCIYMIHDSLLISNVIGFLIAYVHSYIMQSKVVFNQEISPIKAVKYFIVQFGVLIVSIYVSDLLSDFNNYIKTIVIIIIMPLITYTVHKFWTFKENGL</sequence>
<feature type="transmembrane region" description="Helical" evidence="6">
    <location>
        <begin position="73"/>
        <end position="91"/>
    </location>
</feature>
<dbReference type="EMBL" id="CM001488">
    <property type="protein sequence ID" value="EIM63441.1"/>
    <property type="molecule type" value="Genomic_DNA"/>
</dbReference>
<feature type="domain" description="GtrA/DPMS transmembrane" evidence="7">
    <location>
        <begin position="11"/>
        <end position="120"/>
    </location>
</feature>
<feature type="transmembrane region" description="Helical" evidence="6">
    <location>
        <begin position="12"/>
        <end position="33"/>
    </location>
</feature>
<dbReference type="PANTHER" id="PTHR38459:SF1">
    <property type="entry name" value="PROPHAGE BACTOPRENOL-LINKED GLUCOSE TRANSLOCASE HOMOLOG"/>
    <property type="match status" value="1"/>
</dbReference>
<comment type="subcellular location">
    <subcellularLocation>
        <location evidence="1">Membrane</location>
        <topology evidence="1">Multi-pass membrane protein</topology>
    </subcellularLocation>
</comment>
<feature type="transmembrane region" description="Helical" evidence="6">
    <location>
        <begin position="39"/>
        <end position="61"/>
    </location>
</feature>